<keyword evidence="1" id="KW-0614">Plasmid</keyword>
<keyword evidence="2" id="KW-1185">Reference proteome</keyword>
<accession>A0ABN4U0F8</accession>
<sequence>MTTTKIPRRTIEHFHTIAARKSGVTGWEPYAYERIGDALVMKGGVPRILTAGPRKGDKTWDRATATQVVVTDFEADQEAQQEALREAVEEKR</sequence>
<name>A0ABN4U0F8_9BURK</name>
<protein>
    <submittedName>
        <fullName evidence="1">Uncharacterized protein</fullName>
    </submittedName>
</protein>
<geneLocation type="plasmid" evidence="1 2">
    <name>unnamed1</name>
</geneLocation>
<evidence type="ECO:0000313" key="1">
    <source>
        <dbReference type="EMBL" id="AOZ11101.1"/>
    </source>
</evidence>
<dbReference type="Proteomes" id="UP000177515">
    <property type="component" value="Plasmid unnamed1"/>
</dbReference>
<reference evidence="1 2" key="1">
    <citation type="submission" date="2016-10" db="EMBL/GenBank/DDBJ databases">
        <title>Complete genome sequences of three Cupriavidus strains isolated from various Malaysian environments.</title>
        <authorList>
            <person name="Abdullah A.A.-A."/>
            <person name="Shafie N.A.H."/>
            <person name="Lau N.S."/>
        </authorList>
    </citation>
    <scope>NUCLEOTIDE SEQUENCE [LARGE SCALE GENOMIC DNA]</scope>
    <source>
        <strain evidence="1 2">USMAA1020</strain>
        <plasmid evidence="1 2">unnamed1</plasmid>
    </source>
</reference>
<dbReference type="EMBL" id="CP017756">
    <property type="protein sequence ID" value="AOZ11101.1"/>
    <property type="molecule type" value="Genomic_DNA"/>
</dbReference>
<dbReference type="RefSeq" id="WP_071073644.1">
    <property type="nucleotide sequence ID" value="NZ_CP017756.1"/>
</dbReference>
<gene>
    <name evidence="1" type="ORF">BKK80_34645</name>
</gene>
<proteinExistence type="predicted"/>
<evidence type="ECO:0000313" key="2">
    <source>
        <dbReference type="Proteomes" id="UP000177515"/>
    </source>
</evidence>
<organism evidence="1 2">
    <name type="scientific">Cupriavidus malaysiensis</name>
    <dbReference type="NCBI Taxonomy" id="367825"/>
    <lineage>
        <taxon>Bacteria</taxon>
        <taxon>Pseudomonadati</taxon>
        <taxon>Pseudomonadota</taxon>
        <taxon>Betaproteobacteria</taxon>
        <taxon>Burkholderiales</taxon>
        <taxon>Burkholderiaceae</taxon>
        <taxon>Cupriavidus</taxon>
    </lineage>
</organism>